<evidence type="ECO:0000313" key="3">
    <source>
        <dbReference type="EMBL" id="GFJ82968.1"/>
    </source>
</evidence>
<dbReference type="Gene3D" id="2.60.40.290">
    <property type="match status" value="1"/>
</dbReference>
<dbReference type="EMBL" id="BLPF01000002">
    <property type="protein sequence ID" value="GFJ82968.1"/>
    <property type="molecule type" value="Genomic_DNA"/>
</dbReference>
<dbReference type="InterPro" id="IPR001919">
    <property type="entry name" value="CBD2"/>
</dbReference>
<dbReference type="GO" id="GO:0004553">
    <property type="term" value="F:hydrolase activity, hydrolyzing O-glycosyl compounds"/>
    <property type="evidence" value="ECO:0007669"/>
    <property type="project" value="InterPro"/>
</dbReference>
<comment type="caution">
    <text evidence="3">The sequence shown here is derived from an EMBL/GenBank/DDBJ whole genome shotgun (WGS) entry which is preliminary data.</text>
</comment>
<evidence type="ECO:0000313" key="4">
    <source>
        <dbReference type="Proteomes" id="UP000482800"/>
    </source>
</evidence>
<dbReference type="GO" id="GO:0005975">
    <property type="term" value="P:carbohydrate metabolic process"/>
    <property type="evidence" value="ECO:0007669"/>
    <property type="project" value="InterPro"/>
</dbReference>
<dbReference type="Pfam" id="PF00553">
    <property type="entry name" value="CBM_2"/>
    <property type="match status" value="1"/>
</dbReference>
<gene>
    <name evidence="3" type="ORF">Phou_071480</name>
</gene>
<reference evidence="3 4" key="1">
    <citation type="submission" date="2020-03" db="EMBL/GenBank/DDBJ databases">
        <title>Whole genome shotgun sequence of Phytohabitans houttuyneae NBRC 108639.</title>
        <authorList>
            <person name="Komaki H."/>
            <person name="Tamura T."/>
        </authorList>
    </citation>
    <scope>NUCLEOTIDE SEQUENCE [LARGE SCALE GENOMIC DNA]</scope>
    <source>
        <strain evidence="3 4">NBRC 108639</strain>
    </source>
</reference>
<evidence type="ECO:0000256" key="1">
    <source>
        <dbReference type="SAM" id="MobiDB-lite"/>
    </source>
</evidence>
<evidence type="ECO:0000259" key="2">
    <source>
        <dbReference type="PROSITE" id="PS51173"/>
    </source>
</evidence>
<name>A0A6V8KKF4_9ACTN</name>
<feature type="region of interest" description="Disordered" evidence="1">
    <location>
        <begin position="332"/>
        <end position="364"/>
    </location>
</feature>
<reference evidence="3 4" key="2">
    <citation type="submission" date="2020-03" db="EMBL/GenBank/DDBJ databases">
        <authorList>
            <person name="Ichikawa N."/>
            <person name="Kimura A."/>
            <person name="Kitahashi Y."/>
            <person name="Uohara A."/>
        </authorList>
    </citation>
    <scope>NUCLEOTIDE SEQUENCE [LARGE SCALE GENOMIC DNA]</scope>
    <source>
        <strain evidence="3 4">NBRC 108639</strain>
    </source>
</reference>
<organism evidence="3 4">
    <name type="scientific">Phytohabitans houttuyneae</name>
    <dbReference type="NCBI Taxonomy" id="1076126"/>
    <lineage>
        <taxon>Bacteria</taxon>
        <taxon>Bacillati</taxon>
        <taxon>Actinomycetota</taxon>
        <taxon>Actinomycetes</taxon>
        <taxon>Micromonosporales</taxon>
        <taxon>Micromonosporaceae</taxon>
    </lineage>
</organism>
<keyword evidence="4" id="KW-1185">Reference proteome</keyword>
<feature type="compositionally biased region" description="Low complexity" evidence="1">
    <location>
        <begin position="332"/>
        <end position="348"/>
    </location>
</feature>
<dbReference type="InterPro" id="IPR012291">
    <property type="entry name" value="CBM2_carb-bd_dom_sf"/>
</dbReference>
<dbReference type="GO" id="GO:0030247">
    <property type="term" value="F:polysaccharide binding"/>
    <property type="evidence" value="ECO:0007669"/>
    <property type="project" value="UniProtKB-UniRule"/>
</dbReference>
<feature type="domain" description="CBM2" evidence="2">
    <location>
        <begin position="362"/>
        <end position="472"/>
    </location>
</feature>
<dbReference type="InterPro" id="IPR025584">
    <property type="entry name" value="Cthe_2159"/>
</dbReference>
<dbReference type="RefSeq" id="WP_178134989.1">
    <property type="nucleotide sequence ID" value="NZ_BAABGO010000004.1"/>
</dbReference>
<dbReference type="AlphaFoldDB" id="A0A6V8KKF4"/>
<dbReference type="Pfam" id="PF14262">
    <property type="entry name" value="Cthe_2159"/>
    <property type="match status" value="1"/>
</dbReference>
<feature type="compositionally biased region" description="Low complexity" evidence="1">
    <location>
        <begin position="354"/>
        <end position="364"/>
    </location>
</feature>
<dbReference type="PROSITE" id="PS51173">
    <property type="entry name" value="CBM2"/>
    <property type="match status" value="1"/>
</dbReference>
<dbReference type="SMART" id="SM00637">
    <property type="entry name" value="CBD_II"/>
    <property type="match status" value="1"/>
</dbReference>
<sequence>MTATTRDGDGLKSDEDGDATLGYVLFTGGTTNVTAAGDGVHGETDVIVAGGTLSVRSGGGRTATLPADASAKGLKAGVLVVTGGGQVTVDAADDAVHSDVAVTIDGGTLTLATADDAVHGETTLDVTDGTVNVTNSAEGLEALKLTISGGSVNVVSTDDGLNSAEEGLNEFAVAPNAFIRITGGSVATSGGTDAIDTNGTLTISGGTVVAHGSATTSLGEGGLDSNGPITFNGGTTFATGLAAVTGTIANSSPQRWITYRFAARQAAGTVVQVASGTTVIAAYRATKAFQQVALSSNQVIGGRTYDIYTGGSVTGTPVGGLYPGGNLTGATRAGSATASGTTVTTGPTTPAPTTPGTVTPTTPGTPTACRVTYAITNQWQGGFQADVTIANTGAAAVNGWTLRWAFANGQQITQAWNASHTQSGAQVTATNAAWNGTIPPNGSASFGFTGSWTGTNARPAAFSLNNAACAVA</sequence>
<dbReference type="InterPro" id="IPR008965">
    <property type="entry name" value="CBM2/CBM3_carb-bd_dom_sf"/>
</dbReference>
<protein>
    <recommendedName>
        <fullName evidence="2">CBM2 domain-containing protein</fullName>
    </recommendedName>
</protein>
<proteinExistence type="predicted"/>
<dbReference type="SUPFAM" id="SSF49384">
    <property type="entry name" value="Carbohydrate-binding domain"/>
    <property type="match status" value="1"/>
</dbReference>
<accession>A0A6V8KKF4</accession>
<dbReference type="Proteomes" id="UP000482800">
    <property type="component" value="Unassembled WGS sequence"/>
</dbReference>